<dbReference type="UniPathway" id="UPA00219"/>
<evidence type="ECO:0000313" key="9">
    <source>
        <dbReference type="EMBL" id="KKR02346.1"/>
    </source>
</evidence>
<comment type="pathway">
    <text evidence="1 6">Cell wall biogenesis; peptidoglycan biosynthesis.</text>
</comment>
<dbReference type="InterPro" id="IPR005490">
    <property type="entry name" value="LD_TPept_cat_dom"/>
</dbReference>
<dbReference type="EMBL" id="LBWF01000003">
    <property type="protein sequence ID" value="KKR02346.1"/>
    <property type="molecule type" value="Genomic_DNA"/>
</dbReference>
<dbReference type="InterPro" id="IPR050979">
    <property type="entry name" value="LD-transpeptidase"/>
</dbReference>
<evidence type="ECO:0000256" key="2">
    <source>
        <dbReference type="ARBA" id="ARBA00022679"/>
    </source>
</evidence>
<evidence type="ECO:0000256" key="6">
    <source>
        <dbReference type="PROSITE-ProRule" id="PRU01373"/>
    </source>
</evidence>
<feature type="active site" description="Proton donor/acceptor" evidence="6">
    <location>
        <position position="319"/>
    </location>
</feature>
<evidence type="ECO:0000259" key="8">
    <source>
        <dbReference type="PROSITE" id="PS52029"/>
    </source>
</evidence>
<dbReference type="PANTHER" id="PTHR30582">
    <property type="entry name" value="L,D-TRANSPEPTIDASE"/>
    <property type="match status" value="1"/>
</dbReference>
<feature type="transmembrane region" description="Helical" evidence="7">
    <location>
        <begin position="7"/>
        <end position="24"/>
    </location>
</feature>
<evidence type="ECO:0000313" key="10">
    <source>
        <dbReference type="Proteomes" id="UP000034845"/>
    </source>
</evidence>
<reference evidence="9 10" key="1">
    <citation type="journal article" date="2015" name="Nature">
        <title>rRNA introns, odd ribosomes, and small enigmatic genomes across a large radiation of phyla.</title>
        <authorList>
            <person name="Brown C.T."/>
            <person name="Hug L.A."/>
            <person name="Thomas B.C."/>
            <person name="Sharon I."/>
            <person name="Castelle C.J."/>
            <person name="Singh A."/>
            <person name="Wilkins M.J."/>
            <person name="Williams K.H."/>
            <person name="Banfield J.F."/>
        </authorList>
    </citation>
    <scope>NUCLEOTIDE SEQUENCE [LARGE SCALE GENOMIC DNA]</scope>
    <source>
        <strain evidence="10">GW2011_GWA1_39_13</strain>
    </source>
</reference>
<dbReference type="GO" id="GO:0071972">
    <property type="term" value="F:peptidoglycan L,D-transpeptidase activity"/>
    <property type="evidence" value="ECO:0007669"/>
    <property type="project" value="TreeGrafter"/>
</dbReference>
<keyword evidence="7" id="KW-0812">Transmembrane</keyword>
<dbReference type="GO" id="GO:0016740">
    <property type="term" value="F:transferase activity"/>
    <property type="evidence" value="ECO:0007669"/>
    <property type="project" value="UniProtKB-KW"/>
</dbReference>
<evidence type="ECO:0000256" key="5">
    <source>
        <dbReference type="ARBA" id="ARBA00023316"/>
    </source>
</evidence>
<accession>A0A0G0MPJ1</accession>
<dbReference type="InterPro" id="IPR038063">
    <property type="entry name" value="Transpep_catalytic_dom"/>
</dbReference>
<gene>
    <name evidence="9" type="ORF">UT29_C0003G0002</name>
</gene>
<dbReference type="SUPFAM" id="SSF141523">
    <property type="entry name" value="L,D-transpeptidase catalytic domain-like"/>
    <property type="match status" value="1"/>
</dbReference>
<dbReference type="PROSITE" id="PS52029">
    <property type="entry name" value="LD_TPASE"/>
    <property type="match status" value="1"/>
</dbReference>
<feature type="active site" description="Nucleophile" evidence="6">
    <location>
        <position position="338"/>
    </location>
</feature>
<keyword evidence="4 6" id="KW-0573">Peptidoglycan synthesis</keyword>
<keyword evidence="2" id="KW-0808">Transferase</keyword>
<dbReference type="Proteomes" id="UP000034845">
    <property type="component" value="Unassembled WGS sequence"/>
</dbReference>
<evidence type="ECO:0000256" key="4">
    <source>
        <dbReference type="ARBA" id="ARBA00022984"/>
    </source>
</evidence>
<dbReference type="GO" id="GO:0018104">
    <property type="term" value="P:peptidoglycan-protein cross-linking"/>
    <property type="evidence" value="ECO:0007669"/>
    <property type="project" value="TreeGrafter"/>
</dbReference>
<evidence type="ECO:0000256" key="3">
    <source>
        <dbReference type="ARBA" id="ARBA00022960"/>
    </source>
</evidence>
<dbReference type="Gene3D" id="2.40.440.10">
    <property type="entry name" value="L,D-transpeptidase catalytic domain-like"/>
    <property type="match status" value="1"/>
</dbReference>
<protein>
    <recommendedName>
        <fullName evidence="8">L,D-TPase catalytic domain-containing protein</fullName>
    </recommendedName>
</protein>
<keyword evidence="3 6" id="KW-0133">Cell shape</keyword>
<dbReference type="Pfam" id="PF03734">
    <property type="entry name" value="YkuD"/>
    <property type="match status" value="1"/>
</dbReference>
<dbReference type="GO" id="GO:0008360">
    <property type="term" value="P:regulation of cell shape"/>
    <property type="evidence" value="ECO:0007669"/>
    <property type="project" value="UniProtKB-UniRule"/>
</dbReference>
<sequence>MHKEFFNIKLFVSVIAGVATFLFLNNPTLPTSTISFQQTPEAGEMVVVSFSSSVSKNKALKSFSISPEIKGELQWLDEYNELRFIPLKGFDLNRSYTVSIDRSNPLFAQLASNTTKKTFQQKGLPTKFNARIPGSSTIYYITESGLKRPITLEVFNSYPDNKDIRDIDKWTLELYPNNVLVRLDQDSSVYKLEGGTKRHIQNIETFEAMGFDWDSITPINQFEFDSYPNGEPVSIGVLSSEQKPTGKFIDVNLETMKATMWQDGKVVDEVPVAGTGNPVTSPTRRGFFSVISKEPNHFSSLSRVWMPWSVRYSGDYYLHGWPYWPNGTRLTSLYSSGCVRLKDDDAKKLYDFSEIGTLVNIR</sequence>
<keyword evidence="7" id="KW-1133">Transmembrane helix</keyword>
<dbReference type="CDD" id="cd16913">
    <property type="entry name" value="YkuD_like"/>
    <property type="match status" value="1"/>
</dbReference>
<organism evidence="9 10">
    <name type="scientific">Yanofskybacteria sp. (strain GW2011_GWA1_39_13)</name>
    <dbReference type="NCBI Taxonomy" id="1619019"/>
    <lineage>
        <taxon>Bacteria</taxon>
        <taxon>Candidatus Yanofskyibacteriota</taxon>
    </lineage>
</organism>
<dbReference type="GO" id="GO:0071555">
    <property type="term" value="P:cell wall organization"/>
    <property type="evidence" value="ECO:0007669"/>
    <property type="project" value="UniProtKB-UniRule"/>
</dbReference>
<feature type="domain" description="L,D-TPase catalytic" evidence="8">
    <location>
        <begin position="247"/>
        <end position="362"/>
    </location>
</feature>
<name>A0A0G0MPJ1_YANXG</name>
<dbReference type="Gene3D" id="2.60.40.3710">
    <property type="match status" value="1"/>
</dbReference>
<dbReference type="AlphaFoldDB" id="A0A0G0MPJ1"/>
<keyword evidence="5 6" id="KW-0961">Cell wall biogenesis/degradation</keyword>
<keyword evidence="7" id="KW-0472">Membrane</keyword>
<evidence type="ECO:0000256" key="7">
    <source>
        <dbReference type="SAM" id="Phobius"/>
    </source>
</evidence>
<comment type="caution">
    <text evidence="9">The sequence shown here is derived from an EMBL/GenBank/DDBJ whole genome shotgun (WGS) entry which is preliminary data.</text>
</comment>
<evidence type="ECO:0000256" key="1">
    <source>
        <dbReference type="ARBA" id="ARBA00004752"/>
    </source>
</evidence>
<dbReference type="GO" id="GO:0005576">
    <property type="term" value="C:extracellular region"/>
    <property type="evidence" value="ECO:0007669"/>
    <property type="project" value="TreeGrafter"/>
</dbReference>
<dbReference type="PANTHER" id="PTHR30582:SF2">
    <property type="entry name" value="L,D-TRANSPEPTIDASE YCIB-RELATED"/>
    <property type="match status" value="1"/>
</dbReference>
<proteinExistence type="predicted"/>